<dbReference type="NCBIfam" id="NF033223">
    <property type="entry name" value="YHYH_alt"/>
    <property type="match status" value="1"/>
</dbReference>
<dbReference type="InterPro" id="IPR047773">
    <property type="entry name" value="YHYH_dom_bact"/>
</dbReference>
<protein>
    <recommendedName>
        <fullName evidence="5">YHYH domain-containing protein</fullName>
    </recommendedName>
</protein>
<feature type="signal peptide" evidence="2">
    <location>
        <begin position="1"/>
        <end position="19"/>
    </location>
</feature>
<dbReference type="HOGENOM" id="CLU_2180782_0_0_4"/>
<keyword evidence="4" id="KW-1185">Reference proteome</keyword>
<name>A2SMP0_METPP</name>
<dbReference type="EMBL" id="CP000556">
    <property type="protein sequence ID" value="ABM96829.1"/>
    <property type="molecule type" value="Genomic_DNA"/>
</dbReference>
<dbReference type="Proteomes" id="UP000000366">
    <property type="component" value="Plasmid RPME01"/>
</dbReference>
<proteinExistence type="predicted"/>
<feature type="region of interest" description="Disordered" evidence="1">
    <location>
        <begin position="39"/>
        <end position="84"/>
    </location>
</feature>
<reference evidence="3 4" key="1">
    <citation type="journal article" date="2007" name="J. Bacteriol.">
        <title>Whole-genome analysis of the methyl tert-butyl ether-degrading beta-proteobacterium Methylibium petroleiphilum PM1.</title>
        <authorList>
            <person name="Kane S.R."/>
            <person name="Chakicherla A.Y."/>
            <person name="Chain P.S.G."/>
            <person name="Schmidt R."/>
            <person name="Shin M.W."/>
            <person name="Legler T.C."/>
            <person name="Scow K.M."/>
            <person name="Larimer F.W."/>
            <person name="Lucas S.M."/>
            <person name="Richardson P.M."/>
            <person name="Hristova K.R."/>
        </authorList>
    </citation>
    <scope>NUCLEOTIDE SEQUENCE [LARGE SCALE GENOMIC DNA]</scope>
    <source>
        <strain evidence="4">ATCC BAA-1232 / LMG 22953 / PM1</strain>
        <plasmid evidence="3 4">RPME01</plasmid>
    </source>
</reference>
<dbReference type="AlphaFoldDB" id="A2SMP0"/>
<geneLocation type="plasmid" evidence="3 4">
    <name>RPME01</name>
</geneLocation>
<evidence type="ECO:0000313" key="3">
    <source>
        <dbReference type="EMBL" id="ABM96829.1"/>
    </source>
</evidence>
<dbReference type="KEGG" id="mpt:Mpe_B0050"/>
<feature type="chain" id="PRO_5002645624" description="YHYH domain-containing protein" evidence="2">
    <location>
        <begin position="20"/>
        <end position="109"/>
    </location>
</feature>
<accession>A2SMP0</accession>
<evidence type="ECO:0000313" key="4">
    <source>
        <dbReference type="Proteomes" id="UP000000366"/>
    </source>
</evidence>
<dbReference type="RefSeq" id="WP_011831446.1">
    <property type="nucleotide sequence ID" value="NC_008826.1"/>
</dbReference>
<keyword evidence="2" id="KW-0732">Signal</keyword>
<evidence type="ECO:0000256" key="1">
    <source>
        <dbReference type="SAM" id="MobiDB-lite"/>
    </source>
</evidence>
<evidence type="ECO:0000256" key="2">
    <source>
        <dbReference type="SAM" id="SignalP"/>
    </source>
</evidence>
<evidence type="ECO:0008006" key="5">
    <source>
        <dbReference type="Google" id="ProtNLM"/>
    </source>
</evidence>
<gene>
    <name evidence="3" type="ordered locus">Mpe_B0050</name>
</gene>
<feature type="compositionally biased region" description="Polar residues" evidence="1">
    <location>
        <begin position="55"/>
        <end position="71"/>
    </location>
</feature>
<sequence>MRGLKLVLAAAVASLPALAAAHGGGLNAAGCHHNRKTGDYHCHRAPAAGPRDTAPVSTTGTARAQNLSEQAGRSAVSAPPSAGGPTCYVGPRGGTYTITASGRKNYSGC</sequence>
<organism evidence="3 4">
    <name type="scientific">Methylibium petroleiphilum (strain ATCC BAA-1232 / LMG 22953 / PM1)</name>
    <dbReference type="NCBI Taxonomy" id="420662"/>
    <lineage>
        <taxon>Bacteria</taxon>
        <taxon>Pseudomonadati</taxon>
        <taxon>Pseudomonadota</taxon>
        <taxon>Betaproteobacteria</taxon>
        <taxon>Burkholderiales</taxon>
        <taxon>Sphaerotilaceae</taxon>
        <taxon>Methylibium</taxon>
    </lineage>
</organism>
<keyword evidence="3" id="KW-0614">Plasmid</keyword>